<dbReference type="InterPro" id="IPR007110">
    <property type="entry name" value="Ig-like_dom"/>
</dbReference>
<dbReference type="AlphaFoldDB" id="A0A8S3SNV5"/>
<keyword evidence="4" id="KW-0325">Glycoprotein</keyword>
<proteinExistence type="predicted"/>
<protein>
    <submittedName>
        <fullName evidence="9">CADM2</fullName>
    </submittedName>
</protein>
<dbReference type="EMBL" id="CAJPWZ010001687">
    <property type="protein sequence ID" value="CAG2221666.1"/>
    <property type="molecule type" value="Genomic_DNA"/>
</dbReference>
<dbReference type="CDD" id="cd00063">
    <property type="entry name" value="FN3"/>
    <property type="match status" value="1"/>
</dbReference>
<dbReference type="InterPro" id="IPR003961">
    <property type="entry name" value="FN3_dom"/>
</dbReference>
<evidence type="ECO:0000313" key="10">
    <source>
        <dbReference type="Proteomes" id="UP000683360"/>
    </source>
</evidence>
<dbReference type="PROSITE" id="PS50835">
    <property type="entry name" value="IG_LIKE"/>
    <property type="match status" value="3"/>
</dbReference>
<dbReference type="SUPFAM" id="SSF48726">
    <property type="entry name" value="Immunoglobulin"/>
    <property type="match status" value="3"/>
</dbReference>
<organism evidence="9 10">
    <name type="scientific">Mytilus edulis</name>
    <name type="common">Blue mussel</name>
    <dbReference type="NCBI Taxonomy" id="6550"/>
    <lineage>
        <taxon>Eukaryota</taxon>
        <taxon>Metazoa</taxon>
        <taxon>Spiralia</taxon>
        <taxon>Lophotrochozoa</taxon>
        <taxon>Mollusca</taxon>
        <taxon>Bivalvia</taxon>
        <taxon>Autobranchia</taxon>
        <taxon>Pteriomorphia</taxon>
        <taxon>Mytilida</taxon>
        <taxon>Mytiloidea</taxon>
        <taxon>Mytilidae</taxon>
        <taxon>Mytilinae</taxon>
        <taxon>Mytilus</taxon>
    </lineage>
</organism>
<dbReference type="InterPro" id="IPR003598">
    <property type="entry name" value="Ig_sub2"/>
</dbReference>
<dbReference type="SMART" id="SM00408">
    <property type="entry name" value="IGc2"/>
    <property type="match status" value="3"/>
</dbReference>
<dbReference type="InterPro" id="IPR036179">
    <property type="entry name" value="Ig-like_dom_sf"/>
</dbReference>
<evidence type="ECO:0000259" key="7">
    <source>
        <dbReference type="PROSITE" id="PS50835"/>
    </source>
</evidence>
<evidence type="ECO:0000259" key="8">
    <source>
        <dbReference type="PROSITE" id="PS50853"/>
    </source>
</evidence>
<dbReference type="SMART" id="SM00060">
    <property type="entry name" value="FN3"/>
    <property type="match status" value="1"/>
</dbReference>
<dbReference type="InterPro" id="IPR003599">
    <property type="entry name" value="Ig_sub"/>
</dbReference>
<evidence type="ECO:0000256" key="6">
    <source>
        <dbReference type="SAM" id="SignalP"/>
    </source>
</evidence>
<dbReference type="PANTHER" id="PTHR11640">
    <property type="entry name" value="NEPHRIN"/>
    <property type="match status" value="1"/>
</dbReference>
<evidence type="ECO:0000256" key="2">
    <source>
        <dbReference type="ARBA" id="ARBA00023136"/>
    </source>
</evidence>
<dbReference type="SUPFAM" id="SSF49265">
    <property type="entry name" value="Fibronectin type III"/>
    <property type="match status" value="1"/>
</dbReference>
<feature type="domain" description="Ig-like" evidence="7">
    <location>
        <begin position="12"/>
        <end position="105"/>
    </location>
</feature>
<feature type="domain" description="Ig-like" evidence="7">
    <location>
        <begin position="116"/>
        <end position="203"/>
    </location>
</feature>
<comment type="subcellular location">
    <subcellularLocation>
        <location evidence="1">Membrane</location>
        <topology evidence="1">Single-pass type I membrane protein</topology>
    </subcellularLocation>
</comment>
<keyword evidence="6" id="KW-0732">Signal</keyword>
<dbReference type="SMART" id="SM00409">
    <property type="entry name" value="IG"/>
    <property type="match status" value="3"/>
</dbReference>
<accession>A0A8S3SNV5</accession>
<evidence type="ECO:0000256" key="1">
    <source>
        <dbReference type="ARBA" id="ARBA00004479"/>
    </source>
</evidence>
<comment type="caution">
    <text evidence="9">The sequence shown here is derived from an EMBL/GenBank/DDBJ whole genome shotgun (WGS) entry which is preliminary data.</text>
</comment>
<dbReference type="PROSITE" id="PS50853">
    <property type="entry name" value="FN3"/>
    <property type="match status" value="1"/>
</dbReference>
<feature type="domain" description="Ig-like" evidence="7">
    <location>
        <begin position="210"/>
        <end position="293"/>
    </location>
</feature>
<keyword evidence="2" id="KW-0472">Membrane</keyword>
<dbReference type="GO" id="GO:0050839">
    <property type="term" value="F:cell adhesion molecule binding"/>
    <property type="evidence" value="ECO:0007669"/>
    <property type="project" value="TreeGrafter"/>
</dbReference>
<feature type="domain" description="Fibronectin type-III" evidence="8">
    <location>
        <begin position="297"/>
        <end position="392"/>
    </location>
</feature>
<keyword evidence="10" id="KW-1185">Reference proteome</keyword>
<dbReference type="Proteomes" id="UP000683360">
    <property type="component" value="Unassembled WGS sequence"/>
</dbReference>
<keyword evidence="3" id="KW-1015">Disulfide bond</keyword>
<evidence type="ECO:0000313" key="9">
    <source>
        <dbReference type="EMBL" id="CAG2221666.1"/>
    </source>
</evidence>
<sequence>MLSSAVLLFIVPVAFFQDIQYVQLGNTVDLQCPNISETSKTIWFGPGYVTPISRGRTIYRSNSSHRFQVFGNFSIGEYHLRLTDISIVDLGTYKCTISVEKRTYQYAIDIRQQKPPTDLKIKHLGRNSIINAFEGEDLILECTVISGCPNESLSWEHKGIKLLESTYGVAKYTISIMKHDHLSQYTCKAISPALKIPLSKTVTIEVHYAPIVTFKNKDTLEITEGQPLNIDCKVDSYPHWTQITWRKKSDVKNDVISDSSILHFNVMTRQNAGVYVCQVINYVGTGEKEIRIVVLCTPGIPLNVTATHLGNGVRVEWVRNFNGGYEQCFFIEYSDGIGWKSVQSFNSTIDDTISWTIQNLQSNHIYMFRMFSRNRIGESNRTEEIAVRIGCKLC</sequence>
<dbReference type="GO" id="GO:0005886">
    <property type="term" value="C:plasma membrane"/>
    <property type="evidence" value="ECO:0007669"/>
    <property type="project" value="TreeGrafter"/>
</dbReference>
<gene>
    <name evidence="9" type="ORF">MEDL_35063</name>
</gene>
<feature type="chain" id="PRO_5035835488" evidence="6">
    <location>
        <begin position="17"/>
        <end position="394"/>
    </location>
</feature>
<dbReference type="GO" id="GO:0098609">
    <property type="term" value="P:cell-cell adhesion"/>
    <property type="evidence" value="ECO:0007669"/>
    <property type="project" value="TreeGrafter"/>
</dbReference>
<dbReference type="OrthoDB" id="6155942at2759"/>
<name>A0A8S3SNV5_MYTED</name>
<keyword evidence="5" id="KW-0393">Immunoglobulin domain</keyword>
<feature type="signal peptide" evidence="6">
    <location>
        <begin position="1"/>
        <end position="16"/>
    </location>
</feature>
<evidence type="ECO:0000256" key="4">
    <source>
        <dbReference type="ARBA" id="ARBA00023180"/>
    </source>
</evidence>
<dbReference type="InterPro" id="IPR051275">
    <property type="entry name" value="Cell_adhesion_signaling"/>
</dbReference>
<evidence type="ECO:0000256" key="3">
    <source>
        <dbReference type="ARBA" id="ARBA00023157"/>
    </source>
</evidence>
<dbReference type="Pfam" id="PF13927">
    <property type="entry name" value="Ig_3"/>
    <property type="match status" value="1"/>
</dbReference>
<dbReference type="InterPro" id="IPR013783">
    <property type="entry name" value="Ig-like_fold"/>
</dbReference>
<dbReference type="PANTHER" id="PTHR11640:SF31">
    <property type="entry name" value="IRREGULAR CHIASM C-ROUGHEST PROTEIN-RELATED"/>
    <property type="match status" value="1"/>
</dbReference>
<dbReference type="InterPro" id="IPR036116">
    <property type="entry name" value="FN3_sf"/>
</dbReference>
<reference evidence="9" key="1">
    <citation type="submission" date="2021-03" db="EMBL/GenBank/DDBJ databases">
        <authorList>
            <person name="Bekaert M."/>
        </authorList>
    </citation>
    <scope>NUCLEOTIDE SEQUENCE</scope>
</reference>
<dbReference type="Gene3D" id="2.60.40.10">
    <property type="entry name" value="Immunoglobulins"/>
    <property type="match status" value="4"/>
</dbReference>
<evidence type="ECO:0000256" key="5">
    <source>
        <dbReference type="ARBA" id="ARBA00023319"/>
    </source>
</evidence>
<dbReference type="GO" id="GO:0005911">
    <property type="term" value="C:cell-cell junction"/>
    <property type="evidence" value="ECO:0007669"/>
    <property type="project" value="TreeGrafter"/>
</dbReference>